<feature type="binding site" evidence="4">
    <location>
        <position position="108"/>
    </location>
    <ligand>
        <name>a divalent metal cation</name>
        <dbReference type="ChEBI" id="CHEBI:60240"/>
        <label>1</label>
    </ligand>
</feature>
<dbReference type="KEGG" id="salx:SALLE_v1c04360"/>
<keyword evidence="6" id="KW-1185">Reference proteome</keyword>
<accession>A0A345Z3D1</accession>
<organism evidence="5 6">
    <name type="scientific">Spiroplasma alleghenense</name>
    <dbReference type="NCBI Taxonomy" id="216931"/>
    <lineage>
        <taxon>Bacteria</taxon>
        <taxon>Bacillati</taxon>
        <taxon>Mycoplasmatota</taxon>
        <taxon>Mollicutes</taxon>
        <taxon>Entomoplasmatales</taxon>
        <taxon>Spiroplasmataceae</taxon>
        <taxon>Spiroplasma</taxon>
    </lineage>
</organism>
<dbReference type="AlphaFoldDB" id="A0A345Z3D1"/>
<comment type="similarity">
    <text evidence="1">Belongs to the GTP cyclohydrolase I type 2/NIF3 family.</text>
</comment>
<protein>
    <recommendedName>
        <fullName evidence="2">GTP cyclohydrolase 1 type 2 homolog</fullName>
    </recommendedName>
</protein>
<evidence type="ECO:0000256" key="1">
    <source>
        <dbReference type="ARBA" id="ARBA00006964"/>
    </source>
</evidence>
<reference evidence="5 6" key="1">
    <citation type="submission" date="2018-07" db="EMBL/GenBank/DDBJ databases">
        <title>Complete genome sequence of Spiroplasma alleghenense PLHS-1 (ATCC 51752).</title>
        <authorList>
            <person name="Chou L."/>
            <person name="Lee T.-Y."/>
            <person name="Tsai Y.-M."/>
            <person name="Kuo C.-H."/>
        </authorList>
    </citation>
    <scope>NUCLEOTIDE SEQUENCE [LARGE SCALE GENOMIC DNA]</scope>
    <source>
        <strain evidence="5 6">PLHS-1</strain>
    </source>
</reference>
<evidence type="ECO:0000313" key="6">
    <source>
        <dbReference type="Proteomes" id="UP000254792"/>
    </source>
</evidence>
<evidence type="ECO:0000256" key="3">
    <source>
        <dbReference type="ARBA" id="ARBA00022723"/>
    </source>
</evidence>
<proteinExistence type="inferred from homology"/>
<dbReference type="Proteomes" id="UP000254792">
    <property type="component" value="Chromosome"/>
</dbReference>
<dbReference type="OrthoDB" id="9792792at2"/>
<dbReference type="InterPro" id="IPR002678">
    <property type="entry name" value="DUF34/NIF3"/>
</dbReference>
<name>A0A345Z3D1_9MOLU</name>
<dbReference type="FunFam" id="3.40.1390.30:FF:000001">
    <property type="entry name" value="GTP cyclohydrolase 1 type 2"/>
    <property type="match status" value="1"/>
</dbReference>
<feature type="binding site" evidence="4">
    <location>
        <position position="228"/>
    </location>
    <ligand>
        <name>a divalent metal cation</name>
        <dbReference type="ChEBI" id="CHEBI:60240"/>
        <label>1</label>
    </ligand>
</feature>
<dbReference type="PANTHER" id="PTHR13799">
    <property type="entry name" value="NGG1 INTERACTING FACTOR 3"/>
    <property type="match status" value="1"/>
</dbReference>
<dbReference type="PANTHER" id="PTHR13799:SF14">
    <property type="entry name" value="GTP CYCLOHYDROLASE 1 TYPE 2 HOMOLOG"/>
    <property type="match status" value="1"/>
</dbReference>
<feature type="binding site" evidence="4">
    <location>
        <position position="225"/>
    </location>
    <ligand>
        <name>a divalent metal cation</name>
        <dbReference type="ChEBI" id="CHEBI:60240"/>
        <label>1</label>
    </ligand>
</feature>
<dbReference type="EMBL" id="CP031376">
    <property type="protein sequence ID" value="AXK51110.1"/>
    <property type="molecule type" value="Genomic_DNA"/>
</dbReference>
<gene>
    <name evidence="5" type="ORF">SALLE_v1c04360</name>
</gene>
<keyword evidence="3 4" id="KW-0479">Metal-binding</keyword>
<evidence type="ECO:0000313" key="5">
    <source>
        <dbReference type="EMBL" id="AXK51110.1"/>
    </source>
</evidence>
<dbReference type="RefSeq" id="WP_115558020.1">
    <property type="nucleotide sequence ID" value="NZ_CP031376.1"/>
</dbReference>
<dbReference type="InterPro" id="IPR036069">
    <property type="entry name" value="DUF34/NIF3_sf"/>
</dbReference>
<dbReference type="GO" id="GO:0005737">
    <property type="term" value="C:cytoplasm"/>
    <property type="evidence" value="ECO:0007669"/>
    <property type="project" value="TreeGrafter"/>
</dbReference>
<feature type="binding site" evidence="4">
    <location>
        <position position="70"/>
    </location>
    <ligand>
        <name>a divalent metal cation</name>
        <dbReference type="ChEBI" id="CHEBI:60240"/>
        <label>1</label>
    </ligand>
</feature>
<dbReference type="Pfam" id="PF01784">
    <property type="entry name" value="DUF34_NIF3"/>
    <property type="match status" value="1"/>
</dbReference>
<dbReference type="SUPFAM" id="SSF102705">
    <property type="entry name" value="NIF3 (NGG1p interacting factor 3)-like"/>
    <property type="match status" value="1"/>
</dbReference>
<dbReference type="Gene3D" id="3.40.1390.30">
    <property type="entry name" value="NIF3 (NGG1p interacting factor 3)-like"/>
    <property type="match status" value="2"/>
</dbReference>
<evidence type="ECO:0000256" key="4">
    <source>
        <dbReference type="PIRSR" id="PIRSR602678-1"/>
    </source>
</evidence>
<sequence>MKTTKIINYLNEKFSPELVAEWDASGFQIQETFNDPQNEDVKKLMVCLDVTKEALDFAISQEIKFIISRHPFIFNSIEKELNNPAKKDMLQQIIENNIQIFTIHTNYDASENQILTKLIEDKFEIKSINRVGEDGEGYEFNFKKEISLRNLLENLKLIFNVDDLRITKNSNLERMISNFFICTGAGSQTMFFEKMQNQVFVTGEGKWNEVIFAQDNNNDLVLLGHYMENYFIKDISEKITKEFGKEINVIEFDVQNGWKKF</sequence>
<dbReference type="NCBIfam" id="TIGR00486">
    <property type="entry name" value="YbgI_SA1388"/>
    <property type="match status" value="1"/>
</dbReference>
<dbReference type="GO" id="GO:0046872">
    <property type="term" value="F:metal ion binding"/>
    <property type="evidence" value="ECO:0007669"/>
    <property type="project" value="UniProtKB-KW"/>
</dbReference>
<evidence type="ECO:0000256" key="2">
    <source>
        <dbReference type="ARBA" id="ARBA00022112"/>
    </source>
</evidence>